<accession>A0A6A3K8U2</accession>
<feature type="chain" id="PRO_5025490393" evidence="1">
    <location>
        <begin position="24"/>
        <end position="151"/>
    </location>
</feature>
<gene>
    <name evidence="2" type="ORF">PF011_g13876</name>
</gene>
<feature type="signal peptide" evidence="1">
    <location>
        <begin position="1"/>
        <end position="23"/>
    </location>
</feature>
<evidence type="ECO:0000313" key="3">
    <source>
        <dbReference type="Proteomes" id="UP000460718"/>
    </source>
</evidence>
<evidence type="ECO:0000256" key="1">
    <source>
        <dbReference type="SAM" id="SignalP"/>
    </source>
</evidence>
<proteinExistence type="predicted"/>
<name>A0A6A3K8U2_9STRA</name>
<evidence type="ECO:0000313" key="2">
    <source>
        <dbReference type="EMBL" id="KAE9001135.1"/>
    </source>
</evidence>
<dbReference type="EMBL" id="QXFW01000874">
    <property type="protein sequence ID" value="KAE9001135.1"/>
    <property type="molecule type" value="Genomic_DNA"/>
</dbReference>
<keyword evidence="1" id="KW-0732">Signal</keyword>
<dbReference type="Proteomes" id="UP000460718">
    <property type="component" value="Unassembled WGS sequence"/>
</dbReference>
<comment type="caution">
    <text evidence="2">The sequence shown here is derived from an EMBL/GenBank/DDBJ whole genome shotgun (WGS) entry which is preliminary data.</text>
</comment>
<sequence length="151" mass="17682">MRAANRHILLLLVNASFYDSGDLALTNYCDMTFALSLRFRRLRKRKEDPLVPSEEFEVSLQLIRWQILPEVWPYVRGLIYGATSSLTQYPELLYNFFELYEPCCTSKKADIILLPFERLRIKVVLSYQKSTESSHHGIDIDCNFVLRDGKQ</sequence>
<organism evidence="2 3">
    <name type="scientific">Phytophthora fragariae</name>
    <dbReference type="NCBI Taxonomy" id="53985"/>
    <lineage>
        <taxon>Eukaryota</taxon>
        <taxon>Sar</taxon>
        <taxon>Stramenopiles</taxon>
        <taxon>Oomycota</taxon>
        <taxon>Peronosporomycetes</taxon>
        <taxon>Peronosporales</taxon>
        <taxon>Peronosporaceae</taxon>
        <taxon>Phytophthora</taxon>
    </lineage>
</organism>
<protein>
    <submittedName>
        <fullName evidence="2">Uncharacterized protein</fullName>
    </submittedName>
</protein>
<reference evidence="2 3" key="1">
    <citation type="submission" date="2018-09" db="EMBL/GenBank/DDBJ databases">
        <title>Genomic investigation of the strawberry pathogen Phytophthora fragariae indicates pathogenicity is determined by transcriptional variation in three key races.</title>
        <authorList>
            <person name="Adams T.M."/>
            <person name="Armitage A.D."/>
            <person name="Sobczyk M.K."/>
            <person name="Bates H.J."/>
            <person name="Dunwell J.M."/>
            <person name="Nellist C.F."/>
            <person name="Harrison R.J."/>
        </authorList>
    </citation>
    <scope>NUCLEOTIDE SEQUENCE [LARGE SCALE GENOMIC DNA]</scope>
    <source>
        <strain evidence="2 3">SCRP245</strain>
    </source>
</reference>
<dbReference type="AlphaFoldDB" id="A0A6A3K8U2"/>